<accession>X0VM01</accession>
<dbReference type="AlphaFoldDB" id="X0VM01"/>
<proteinExistence type="predicted"/>
<dbReference type="InterPro" id="IPR014229">
    <property type="entry name" value="Spore_YtfJ"/>
</dbReference>
<organism evidence="1">
    <name type="scientific">marine sediment metagenome</name>
    <dbReference type="NCBI Taxonomy" id="412755"/>
    <lineage>
        <taxon>unclassified sequences</taxon>
        <taxon>metagenomes</taxon>
        <taxon>ecological metagenomes</taxon>
    </lineage>
</organism>
<protein>
    <recommendedName>
        <fullName evidence="2">Sporulation protein YtfJ</fullName>
    </recommendedName>
</protein>
<comment type="caution">
    <text evidence="1">The sequence shown here is derived from an EMBL/GenBank/DDBJ whole genome shotgun (WGS) entry which is preliminary data.</text>
</comment>
<dbReference type="PANTHER" id="PTHR39162">
    <property type="entry name" value="GLL3345 PROTEIN"/>
    <property type="match status" value="1"/>
</dbReference>
<sequence length="126" mass="13838">MTEEVNKQVEMLFEKLKDFITSKTVVGEEIKVGKLTLIPIIEVIFGMGSGTGGGKYASDQEGSGGGIGMGVKARPSAFIVIKDEEVELLSLHKPGSLEKLIEKFPEIMEKFPRKPGKREGKEEKKE</sequence>
<name>X0VM01_9ZZZZ</name>
<dbReference type="Pfam" id="PF09579">
    <property type="entry name" value="Spore_YtfJ"/>
    <property type="match status" value="1"/>
</dbReference>
<dbReference type="PIRSF" id="PIRSF021377">
    <property type="entry name" value="YtfJ"/>
    <property type="match status" value="1"/>
</dbReference>
<evidence type="ECO:0000313" key="1">
    <source>
        <dbReference type="EMBL" id="GAG12227.1"/>
    </source>
</evidence>
<gene>
    <name evidence="1" type="ORF">S01H1_41241</name>
</gene>
<dbReference type="PANTHER" id="PTHR39162:SF1">
    <property type="entry name" value="SPORULATION PROTEIN YTFJ"/>
    <property type="match status" value="1"/>
</dbReference>
<evidence type="ECO:0008006" key="2">
    <source>
        <dbReference type="Google" id="ProtNLM"/>
    </source>
</evidence>
<dbReference type="EMBL" id="BARS01026148">
    <property type="protein sequence ID" value="GAG12227.1"/>
    <property type="molecule type" value="Genomic_DNA"/>
</dbReference>
<reference evidence="1" key="1">
    <citation type="journal article" date="2014" name="Front. Microbiol.">
        <title>High frequency of phylogenetically diverse reductive dehalogenase-homologous genes in deep subseafloor sedimentary metagenomes.</title>
        <authorList>
            <person name="Kawai M."/>
            <person name="Futagami T."/>
            <person name="Toyoda A."/>
            <person name="Takaki Y."/>
            <person name="Nishi S."/>
            <person name="Hori S."/>
            <person name="Arai W."/>
            <person name="Tsubouchi T."/>
            <person name="Morono Y."/>
            <person name="Uchiyama I."/>
            <person name="Ito T."/>
            <person name="Fujiyama A."/>
            <person name="Inagaki F."/>
            <person name="Takami H."/>
        </authorList>
    </citation>
    <scope>NUCLEOTIDE SEQUENCE</scope>
    <source>
        <strain evidence="1">Expedition CK06-06</strain>
    </source>
</reference>